<evidence type="ECO:0000313" key="1">
    <source>
        <dbReference type="EMBL" id="QTQ13997.1"/>
    </source>
</evidence>
<accession>A0A975F421</accession>
<dbReference type="InterPro" id="IPR008651">
    <property type="entry name" value="Uncharacterised_HicB"/>
</dbReference>
<dbReference type="RefSeq" id="WP_210120665.1">
    <property type="nucleotide sequence ID" value="NZ_CP054142.1"/>
</dbReference>
<organism evidence="1 2">
    <name type="scientific">Treponema parvum</name>
    <dbReference type="NCBI Taxonomy" id="138851"/>
    <lineage>
        <taxon>Bacteria</taxon>
        <taxon>Pseudomonadati</taxon>
        <taxon>Spirochaetota</taxon>
        <taxon>Spirochaetia</taxon>
        <taxon>Spirochaetales</taxon>
        <taxon>Treponemataceae</taxon>
        <taxon>Treponema</taxon>
    </lineage>
</organism>
<dbReference type="KEGG" id="tpav:HRQ91_05755"/>
<proteinExistence type="predicted"/>
<protein>
    <submittedName>
        <fullName evidence="1">Type II toxin-antitoxin system HicB family antitoxin</fullName>
    </submittedName>
</protein>
<dbReference type="SUPFAM" id="SSF47598">
    <property type="entry name" value="Ribbon-helix-helix"/>
    <property type="match status" value="1"/>
</dbReference>
<dbReference type="GO" id="GO:0006355">
    <property type="term" value="P:regulation of DNA-templated transcription"/>
    <property type="evidence" value="ECO:0007669"/>
    <property type="project" value="InterPro"/>
</dbReference>
<dbReference type="SUPFAM" id="SSF143100">
    <property type="entry name" value="TTHA1013/TTHA0281-like"/>
    <property type="match status" value="1"/>
</dbReference>
<dbReference type="InterPro" id="IPR010985">
    <property type="entry name" value="Ribbon_hlx_hlx"/>
</dbReference>
<gene>
    <name evidence="1" type="ORF">HRQ91_05755</name>
</gene>
<evidence type="ECO:0000313" key="2">
    <source>
        <dbReference type="Proteomes" id="UP000671908"/>
    </source>
</evidence>
<reference evidence="1 2" key="1">
    <citation type="journal article" date="2021" name="Microbiol. Resour. Announc.">
        <title>Complete Genome Sequences of Three Human Oral Treponema parvum Isolates.</title>
        <authorList>
            <person name="Zeng H."/>
            <person name="Watt R.M."/>
        </authorList>
    </citation>
    <scope>NUCLEOTIDE SEQUENCE [LARGE SCALE GENOMIC DNA]</scope>
    <source>
        <strain evidence="1 2">ATCC 700770</strain>
    </source>
</reference>
<dbReference type="Pfam" id="PF05534">
    <property type="entry name" value="HicB"/>
    <property type="match status" value="1"/>
</dbReference>
<keyword evidence="2" id="KW-1185">Reference proteome</keyword>
<dbReference type="EMBL" id="CP054142">
    <property type="protein sequence ID" value="QTQ13997.1"/>
    <property type="molecule type" value="Genomic_DNA"/>
</dbReference>
<name>A0A975F421_9SPIR</name>
<dbReference type="AlphaFoldDB" id="A0A975F421"/>
<dbReference type="InterPro" id="IPR035069">
    <property type="entry name" value="TTHA1013/TTHA0281-like"/>
</dbReference>
<sequence>MMTYKGFIATVEYDDEAHVFTGEVINTRTVITFQGTTVDEMENEFRASVDDYLEWCKEDGIEPGKPYSGKFNVRLSPLFHSQVALAAKKLDMSLNSFVEKSLKDEISNMQLVY</sequence>
<dbReference type="Proteomes" id="UP000671908">
    <property type="component" value="Chromosome"/>
</dbReference>